<name>A0AAN9Z354_9ORTH</name>
<dbReference type="Proteomes" id="UP001378592">
    <property type="component" value="Unassembled WGS sequence"/>
</dbReference>
<keyword evidence="2" id="KW-1185">Reference proteome</keyword>
<evidence type="ECO:0000313" key="2">
    <source>
        <dbReference type="Proteomes" id="UP001378592"/>
    </source>
</evidence>
<proteinExistence type="predicted"/>
<accession>A0AAN9Z354</accession>
<protein>
    <submittedName>
        <fullName evidence="1">Uncharacterized protein</fullName>
    </submittedName>
</protein>
<gene>
    <name evidence="1" type="ORF">R5R35_006781</name>
</gene>
<dbReference type="AlphaFoldDB" id="A0AAN9Z354"/>
<evidence type="ECO:0000313" key="1">
    <source>
        <dbReference type="EMBL" id="KAK7793284.1"/>
    </source>
</evidence>
<organism evidence="1 2">
    <name type="scientific">Gryllus longicercus</name>
    <dbReference type="NCBI Taxonomy" id="2509291"/>
    <lineage>
        <taxon>Eukaryota</taxon>
        <taxon>Metazoa</taxon>
        <taxon>Ecdysozoa</taxon>
        <taxon>Arthropoda</taxon>
        <taxon>Hexapoda</taxon>
        <taxon>Insecta</taxon>
        <taxon>Pterygota</taxon>
        <taxon>Neoptera</taxon>
        <taxon>Polyneoptera</taxon>
        <taxon>Orthoptera</taxon>
        <taxon>Ensifera</taxon>
        <taxon>Gryllidea</taxon>
        <taxon>Grylloidea</taxon>
        <taxon>Gryllidae</taxon>
        <taxon>Gryllinae</taxon>
        <taxon>Gryllus</taxon>
    </lineage>
</organism>
<comment type="caution">
    <text evidence="1">The sequence shown here is derived from an EMBL/GenBank/DDBJ whole genome shotgun (WGS) entry which is preliminary data.</text>
</comment>
<dbReference type="EMBL" id="JAZDUA010000391">
    <property type="protein sequence ID" value="KAK7793284.1"/>
    <property type="molecule type" value="Genomic_DNA"/>
</dbReference>
<reference evidence="1 2" key="1">
    <citation type="submission" date="2024-03" db="EMBL/GenBank/DDBJ databases">
        <title>The genome assembly and annotation of the cricket Gryllus longicercus Weissman &amp; Gray.</title>
        <authorList>
            <person name="Szrajer S."/>
            <person name="Gray D."/>
            <person name="Ylla G."/>
        </authorList>
    </citation>
    <scope>NUCLEOTIDE SEQUENCE [LARGE SCALE GENOMIC DNA]</scope>
    <source>
        <strain evidence="1">DAG 2021-001</strain>
        <tissue evidence="1">Whole body minus gut</tissue>
    </source>
</reference>
<sequence length="66" mass="7729">MTTKKTFGNRKFYALPEEYPLRVSKVRPSHTPKKTEETSKLIKYIDENVIGRNHTFTGPYGRRKGE</sequence>